<dbReference type="GO" id="GO:0042276">
    <property type="term" value="P:error-prone translesion synthesis"/>
    <property type="evidence" value="ECO:0007669"/>
    <property type="project" value="TreeGrafter"/>
</dbReference>
<dbReference type="InterPro" id="IPR050116">
    <property type="entry name" value="DNA_polymerase-Y"/>
</dbReference>
<name>A0A7G9SI32_9SPHN</name>
<dbReference type="EMBL" id="CP060718">
    <property type="protein sequence ID" value="QNN67507.1"/>
    <property type="molecule type" value="Genomic_DNA"/>
</dbReference>
<dbReference type="InterPro" id="IPR024728">
    <property type="entry name" value="PolY_HhH_motif"/>
</dbReference>
<dbReference type="PROSITE" id="PS50173">
    <property type="entry name" value="UMUC"/>
    <property type="match status" value="1"/>
</dbReference>
<evidence type="ECO:0000256" key="14">
    <source>
        <dbReference type="ARBA" id="ARBA00023204"/>
    </source>
</evidence>
<evidence type="ECO:0000256" key="16">
    <source>
        <dbReference type="ARBA" id="ARBA00049244"/>
    </source>
</evidence>
<dbReference type="GO" id="GO:0003684">
    <property type="term" value="F:damaged DNA binding"/>
    <property type="evidence" value="ECO:0007669"/>
    <property type="project" value="InterPro"/>
</dbReference>
<evidence type="ECO:0000256" key="4">
    <source>
        <dbReference type="ARBA" id="ARBA00022457"/>
    </source>
</evidence>
<dbReference type="Proteomes" id="UP000515971">
    <property type="component" value="Chromosome"/>
</dbReference>
<dbReference type="CDD" id="cd03586">
    <property type="entry name" value="PolY_Pol_IV_kappa"/>
    <property type="match status" value="1"/>
</dbReference>
<evidence type="ECO:0000256" key="13">
    <source>
        <dbReference type="ARBA" id="ARBA00023125"/>
    </source>
</evidence>
<evidence type="ECO:0000256" key="2">
    <source>
        <dbReference type="ARBA" id="ARBA00010945"/>
    </source>
</evidence>
<dbReference type="GO" id="GO:0006281">
    <property type="term" value="P:DNA repair"/>
    <property type="evidence" value="ECO:0007669"/>
    <property type="project" value="UniProtKB-UniRule"/>
</dbReference>
<evidence type="ECO:0000313" key="19">
    <source>
        <dbReference type="EMBL" id="QNN67507.1"/>
    </source>
</evidence>
<keyword evidence="10 17" id="KW-0227">DNA damage</keyword>
<evidence type="ECO:0000256" key="5">
    <source>
        <dbReference type="ARBA" id="ARBA00022490"/>
    </source>
</evidence>
<evidence type="ECO:0000256" key="3">
    <source>
        <dbReference type="ARBA" id="ARBA00011245"/>
    </source>
</evidence>
<evidence type="ECO:0000313" key="20">
    <source>
        <dbReference type="Proteomes" id="UP000515971"/>
    </source>
</evidence>
<feature type="binding site" evidence="17">
    <location>
        <position position="212"/>
    </location>
    <ligand>
        <name>Mg(2+)</name>
        <dbReference type="ChEBI" id="CHEBI:18420"/>
    </ligand>
</feature>
<dbReference type="SUPFAM" id="SSF56672">
    <property type="entry name" value="DNA/RNA polymerases"/>
    <property type="match status" value="1"/>
</dbReference>
<dbReference type="Pfam" id="PF11799">
    <property type="entry name" value="IMS_C"/>
    <property type="match status" value="1"/>
</dbReference>
<dbReference type="Gene3D" id="3.30.1490.100">
    <property type="entry name" value="DNA polymerase, Y-family, little finger domain"/>
    <property type="match status" value="1"/>
</dbReference>
<evidence type="ECO:0000256" key="17">
    <source>
        <dbReference type="HAMAP-Rule" id="MF_01113"/>
    </source>
</evidence>
<evidence type="ECO:0000256" key="10">
    <source>
        <dbReference type="ARBA" id="ARBA00022763"/>
    </source>
</evidence>
<organism evidence="19 20">
    <name type="scientific">Sphingomonas lutea</name>
    <dbReference type="NCBI Taxonomy" id="1045317"/>
    <lineage>
        <taxon>Bacteria</taxon>
        <taxon>Pseudomonadati</taxon>
        <taxon>Pseudomonadota</taxon>
        <taxon>Alphaproteobacteria</taxon>
        <taxon>Sphingomonadales</taxon>
        <taxon>Sphingomonadaceae</taxon>
        <taxon>Sphingomonas</taxon>
    </lineage>
</organism>
<dbReference type="GO" id="GO:0005829">
    <property type="term" value="C:cytosol"/>
    <property type="evidence" value="ECO:0007669"/>
    <property type="project" value="TreeGrafter"/>
</dbReference>
<feature type="domain" description="UmuC" evidence="18">
    <location>
        <begin position="115"/>
        <end position="294"/>
    </location>
</feature>
<proteinExistence type="inferred from homology"/>
<feature type="binding site" evidence="17">
    <location>
        <position position="119"/>
    </location>
    <ligand>
        <name>Mg(2+)</name>
        <dbReference type="ChEBI" id="CHEBI:18420"/>
    </ligand>
</feature>
<keyword evidence="9 17" id="KW-0479">Metal-binding</keyword>
<feature type="site" description="Substrate discrimination" evidence="17">
    <location>
        <position position="124"/>
    </location>
</feature>
<sequence>MAGRDRDAVLREQLFGLIFVDVHCAALKQIALPVQSRAEARKVTRKSQSCGFFKRKVARRSHSSRARADRTLGRGALTGGRVGQARGIAKSLDSGWSCRTGNCHVADDSRPLRKIIHVDMDAFYASVEQRDDPALRGKPVAVGGGHRGVVTAASYEARPFGVRSAMPSVTAKRKCPELIFVKPRFDVYRAVSQQIRAIFLDYTELVEPLSLDEAYLDVTEDRRGLGSARAIAQDIRRRIREECRLTASAGVSYCKFIAKLASDHRKPDGLCVITPEKGPEFVASLPVARFHGVGPVTARKMERLGILTGADLQAWTLPQLQAHFGSSADWYWRIAHGIDEREVKPDRPYKSVSAERTFDEDLRDPERLAAEVERVAGYAWTRIERAEVTGRTVTLKVKYADFELITRSKSFAVPVPDQAAFVATGQALLQALYPLPKGIRLLGLGLHNLGDPDAPAARQLGFAI</sequence>
<keyword evidence="20" id="KW-1185">Reference proteome</keyword>
<comment type="function">
    <text evidence="15 17">Poorly processive, error-prone DNA polymerase involved in untargeted mutagenesis. Copies undamaged DNA at stalled replication forks, which arise in vivo from mismatched or misaligned primer ends. These misaligned primers can be extended by PolIV. Exhibits no 3'-5' exonuclease (proofreading) activity. May be involved in translesional synthesis, in conjunction with the beta clamp from PolIII.</text>
</comment>
<dbReference type="GO" id="GO:0000287">
    <property type="term" value="F:magnesium ion binding"/>
    <property type="evidence" value="ECO:0007669"/>
    <property type="project" value="UniProtKB-UniRule"/>
</dbReference>
<dbReference type="Gene3D" id="3.40.1170.60">
    <property type="match status" value="1"/>
</dbReference>
<reference evidence="19 20" key="1">
    <citation type="submission" date="2020-08" db="EMBL/GenBank/DDBJ databases">
        <title>Genome sequence of Sphingomonas lutea KCTC 23642T.</title>
        <authorList>
            <person name="Hyun D.-W."/>
            <person name="Bae J.-W."/>
        </authorList>
    </citation>
    <scope>NUCLEOTIDE SEQUENCE [LARGE SCALE GENOMIC DNA]</scope>
    <source>
        <strain evidence="19 20">KCTC 23642</strain>
    </source>
</reference>
<dbReference type="InterPro" id="IPR001126">
    <property type="entry name" value="UmuC"/>
</dbReference>
<dbReference type="Pfam" id="PF00817">
    <property type="entry name" value="IMS"/>
    <property type="match status" value="1"/>
</dbReference>
<dbReference type="GO" id="GO:0003887">
    <property type="term" value="F:DNA-directed DNA polymerase activity"/>
    <property type="evidence" value="ECO:0007669"/>
    <property type="project" value="UniProtKB-UniRule"/>
</dbReference>
<dbReference type="InterPro" id="IPR017961">
    <property type="entry name" value="DNA_pol_Y-fam_little_finger"/>
</dbReference>
<dbReference type="EC" id="2.7.7.7" evidence="17"/>
<evidence type="ECO:0000256" key="12">
    <source>
        <dbReference type="ARBA" id="ARBA00022932"/>
    </source>
</evidence>
<evidence type="ECO:0000256" key="9">
    <source>
        <dbReference type="ARBA" id="ARBA00022723"/>
    </source>
</evidence>
<evidence type="ECO:0000256" key="15">
    <source>
        <dbReference type="ARBA" id="ARBA00025589"/>
    </source>
</evidence>
<dbReference type="InterPro" id="IPR043502">
    <property type="entry name" value="DNA/RNA_pol_sf"/>
</dbReference>
<dbReference type="HAMAP" id="MF_01113">
    <property type="entry name" value="DNApol_IV"/>
    <property type="match status" value="1"/>
</dbReference>
<keyword evidence="11 17" id="KW-0460">Magnesium</keyword>
<dbReference type="InterPro" id="IPR036775">
    <property type="entry name" value="DNA_pol_Y-fam_lit_finger_sf"/>
</dbReference>
<accession>A0A7G9SI32</accession>
<keyword evidence="5 17" id="KW-0963">Cytoplasm</keyword>
<dbReference type="FunFam" id="3.30.1490.100:FF:000004">
    <property type="entry name" value="DNA polymerase IV"/>
    <property type="match status" value="1"/>
</dbReference>
<dbReference type="Gene3D" id="3.30.70.270">
    <property type="match status" value="1"/>
</dbReference>
<dbReference type="SUPFAM" id="SSF100879">
    <property type="entry name" value="Lesion bypass DNA polymerase (Y-family), little finger domain"/>
    <property type="match status" value="1"/>
</dbReference>
<keyword evidence="14 17" id="KW-0234">DNA repair</keyword>
<keyword evidence="13 17" id="KW-0238">DNA-binding</keyword>
<dbReference type="FunFam" id="3.40.1170.60:FF:000001">
    <property type="entry name" value="DNA polymerase IV"/>
    <property type="match status" value="1"/>
</dbReference>
<comment type="catalytic activity">
    <reaction evidence="16 17">
        <text>DNA(n) + a 2'-deoxyribonucleoside 5'-triphosphate = DNA(n+1) + diphosphate</text>
        <dbReference type="Rhea" id="RHEA:22508"/>
        <dbReference type="Rhea" id="RHEA-COMP:17339"/>
        <dbReference type="Rhea" id="RHEA-COMP:17340"/>
        <dbReference type="ChEBI" id="CHEBI:33019"/>
        <dbReference type="ChEBI" id="CHEBI:61560"/>
        <dbReference type="ChEBI" id="CHEBI:173112"/>
        <dbReference type="EC" id="2.7.7.7"/>
    </reaction>
</comment>
<evidence type="ECO:0000259" key="18">
    <source>
        <dbReference type="PROSITE" id="PS50173"/>
    </source>
</evidence>
<dbReference type="AlphaFoldDB" id="A0A7G9SI32"/>
<dbReference type="PANTHER" id="PTHR11076:SF33">
    <property type="entry name" value="DNA POLYMERASE KAPPA"/>
    <property type="match status" value="1"/>
</dbReference>
<evidence type="ECO:0000256" key="7">
    <source>
        <dbReference type="ARBA" id="ARBA00022695"/>
    </source>
</evidence>
<dbReference type="FunFam" id="1.10.150.20:FF:000019">
    <property type="entry name" value="DNA polymerase IV"/>
    <property type="match status" value="1"/>
</dbReference>
<keyword evidence="7 17" id="KW-0548">Nucleotidyltransferase</keyword>
<comment type="similarity">
    <text evidence="2 17">Belongs to the DNA polymerase type-Y family.</text>
</comment>
<keyword evidence="12 17" id="KW-0239">DNA-directed DNA polymerase</keyword>
<keyword evidence="4 17" id="KW-0515">Mutator protein</keyword>
<dbReference type="PANTHER" id="PTHR11076">
    <property type="entry name" value="DNA REPAIR POLYMERASE UMUC / TRANSFERASE FAMILY MEMBER"/>
    <property type="match status" value="1"/>
</dbReference>
<evidence type="ECO:0000256" key="1">
    <source>
        <dbReference type="ARBA" id="ARBA00004496"/>
    </source>
</evidence>
<dbReference type="NCBIfam" id="NF002677">
    <property type="entry name" value="PRK02406.1"/>
    <property type="match status" value="1"/>
</dbReference>
<feature type="active site" evidence="17">
    <location>
        <position position="213"/>
    </location>
</feature>
<dbReference type="InterPro" id="IPR022880">
    <property type="entry name" value="DNApol_IV"/>
</dbReference>
<dbReference type="KEGG" id="slut:H9L13_00615"/>
<dbReference type="GO" id="GO:0009432">
    <property type="term" value="P:SOS response"/>
    <property type="evidence" value="ECO:0007669"/>
    <property type="project" value="TreeGrafter"/>
</dbReference>
<keyword evidence="6 17" id="KW-0808">Transferase</keyword>
<dbReference type="InterPro" id="IPR043128">
    <property type="entry name" value="Rev_trsase/Diguanyl_cyclase"/>
</dbReference>
<comment type="cofactor">
    <cofactor evidence="17">
        <name>Mg(2+)</name>
        <dbReference type="ChEBI" id="CHEBI:18420"/>
    </cofactor>
    <text evidence="17">Binds 2 magnesium ions per subunit.</text>
</comment>
<keyword evidence="8 17" id="KW-0235">DNA replication</keyword>
<evidence type="ECO:0000256" key="11">
    <source>
        <dbReference type="ARBA" id="ARBA00022842"/>
    </source>
</evidence>
<gene>
    <name evidence="17 19" type="primary">dinB</name>
    <name evidence="19" type="ORF">H9L13_00615</name>
</gene>
<dbReference type="Gene3D" id="1.10.150.20">
    <property type="entry name" value="5' to 3' exonuclease, C-terminal subdomain"/>
    <property type="match status" value="1"/>
</dbReference>
<evidence type="ECO:0000256" key="6">
    <source>
        <dbReference type="ARBA" id="ARBA00022679"/>
    </source>
</evidence>
<comment type="subunit">
    <text evidence="3 17">Monomer.</text>
</comment>
<evidence type="ECO:0000256" key="8">
    <source>
        <dbReference type="ARBA" id="ARBA00022705"/>
    </source>
</evidence>
<dbReference type="GO" id="GO:0006261">
    <property type="term" value="P:DNA-templated DNA replication"/>
    <property type="evidence" value="ECO:0007669"/>
    <property type="project" value="UniProtKB-UniRule"/>
</dbReference>
<dbReference type="Pfam" id="PF11798">
    <property type="entry name" value="IMS_HHH"/>
    <property type="match status" value="1"/>
</dbReference>
<comment type="subcellular location">
    <subcellularLocation>
        <location evidence="1 17">Cytoplasm</location>
    </subcellularLocation>
</comment>
<protein>
    <recommendedName>
        <fullName evidence="17">DNA polymerase IV</fullName>
        <shortName evidence="17">Pol IV</shortName>
        <ecNumber evidence="17">2.7.7.7</ecNumber>
    </recommendedName>
</protein>